<sequence>MIKSIYPTIFVENMDCSINFYKKLLNLKEKRNFTPQPNVHIIILGDDKNNLIEFIKSNNIDLENSSKSKVSIIIHIENMDNMLEIIKKENIEILKGPITTNLGAKIVYIKDMDGVTIELIEEDFK</sequence>
<name>A0ABR8YW30_9CLOT</name>
<dbReference type="PROSITE" id="PS51819">
    <property type="entry name" value="VOC"/>
    <property type="match status" value="1"/>
</dbReference>
<dbReference type="EMBL" id="JACSQB010000145">
    <property type="protein sequence ID" value="MBD8048486.1"/>
    <property type="molecule type" value="Genomic_DNA"/>
</dbReference>
<organism evidence="2 3">
    <name type="scientific">Clostridium faecium</name>
    <dbReference type="NCBI Taxonomy" id="2762223"/>
    <lineage>
        <taxon>Bacteria</taxon>
        <taxon>Bacillati</taxon>
        <taxon>Bacillota</taxon>
        <taxon>Clostridia</taxon>
        <taxon>Eubacteriales</taxon>
        <taxon>Clostridiaceae</taxon>
        <taxon>Clostridium</taxon>
    </lineage>
</organism>
<evidence type="ECO:0000259" key="1">
    <source>
        <dbReference type="PROSITE" id="PS51819"/>
    </source>
</evidence>
<dbReference type="InterPro" id="IPR029068">
    <property type="entry name" value="Glyas_Bleomycin-R_OHBP_Dase"/>
</dbReference>
<evidence type="ECO:0000313" key="3">
    <source>
        <dbReference type="Proteomes" id="UP000627166"/>
    </source>
</evidence>
<gene>
    <name evidence="2" type="ORF">H9637_15840</name>
</gene>
<dbReference type="Pfam" id="PF12681">
    <property type="entry name" value="Glyoxalase_2"/>
    <property type="match status" value="1"/>
</dbReference>
<feature type="domain" description="VOC" evidence="1">
    <location>
        <begin position="3"/>
        <end position="122"/>
    </location>
</feature>
<dbReference type="InterPro" id="IPR051332">
    <property type="entry name" value="Fosfomycin_Res_Enzymes"/>
</dbReference>
<dbReference type="PANTHER" id="PTHR36113:SF1">
    <property type="entry name" value="GLYOXALASE_BLEOMYCIN RESISTANCE PROTEIN_DIOXYGENASE"/>
    <property type="match status" value="1"/>
</dbReference>
<keyword evidence="3" id="KW-1185">Reference proteome</keyword>
<dbReference type="RefSeq" id="WP_191741434.1">
    <property type="nucleotide sequence ID" value="NZ_JACSQB010000145.1"/>
</dbReference>
<evidence type="ECO:0000313" key="2">
    <source>
        <dbReference type="EMBL" id="MBD8048486.1"/>
    </source>
</evidence>
<dbReference type="Gene3D" id="3.10.180.10">
    <property type="entry name" value="2,3-Dihydroxybiphenyl 1,2-Dioxygenase, domain 1"/>
    <property type="match status" value="1"/>
</dbReference>
<comment type="caution">
    <text evidence="2">The sequence shown here is derived from an EMBL/GenBank/DDBJ whole genome shotgun (WGS) entry which is preliminary data.</text>
</comment>
<dbReference type="PANTHER" id="PTHR36113">
    <property type="entry name" value="LYASE, PUTATIVE-RELATED-RELATED"/>
    <property type="match status" value="1"/>
</dbReference>
<dbReference type="InterPro" id="IPR037523">
    <property type="entry name" value="VOC_core"/>
</dbReference>
<dbReference type="SUPFAM" id="SSF54593">
    <property type="entry name" value="Glyoxalase/Bleomycin resistance protein/Dihydroxybiphenyl dioxygenase"/>
    <property type="match status" value="1"/>
</dbReference>
<reference evidence="2 3" key="1">
    <citation type="submission" date="2020-08" db="EMBL/GenBank/DDBJ databases">
        <title>A Genomic Blueprint of the Chicken Gut Microbiome.</title>
        <authorList>
            <person name="Gilroy R."/>
            <person name="Ravi A."/>
            <person name="Getino M."/>
            <person name="Pursley I."/>
            <person name="Horton D.L."/>
            <person name="Alikhan N.-F."/>
            <person name="Baker D."/>
            <person name="Gharbi K."/>
            <person name="Hall N."/>
            <person name="Watson M."/>
            <person name="Adriaenssens E.M."/>
            <person name="Foster-Nyarko E."/>
            <person name="Jarju S."/>
            <person name="Secka A."/>
            <person name="Antonio M."/>
            <person name="Oren A."/>
            <person name="Chaudhuri R."/>
            <person name="La Ragione R.M."/>
            <person name="Hildebrand F."/>
            <person name="Pallen M.J."/>
        </authorList>
    </citation>
    <scope>NUCLEOTIDE SEQUENCE [LARGE SCALE GENOMIC DNA]</scope>
    <source>
        <strain evidence="2 3">N37</strain>
    </source>
</reference>
<dbReference type="InterPro" id="IPR025870">
    <property type="entry name" value="Glyoxalase-like_dom"/>
</dbReference>
<proteinExistence type="predicted"/>
<protein>
    <submittedName>
        <fullName evidence="2">VOC family protein</fullName>
    </submittedName>
</protein>
<dbReference type="Proteomes" id="UP000627166">
    <property type="component" value="Unassembled WGS sequence"/>
</dbReference>
<accession>A0ABR8YW30</accession>